<organism evidence="1 2">
    <name type="scientific">Diploptera punctata</name>
    <name type="common">Pacific beetle cockroach</name>
    <dbReference type="NCBI Taxonomy" id="6984"/>
    <lineage>
        <taxon>Eukaryota</taxon>
        <taxon>Metazoa</taxon>
        <taxon>Ecdysozoa</taxon>
        <taxon>Arthropoda</taxon>
        <taxon>Hexapoda</taxon>
        <taxon>Insecta</taxon>
        <taxon>Pterygota</taxon>
        <taxon>Neoptera</taxon>
        <taxon>Polyneoptera</taxon>
        <taxon>Dictyoptera</taxon>
        <taxon>Blattodea</taxon>
        <taxon>Blaberoidea</taxon>
        <taxon>Blaberidae</taxon>
        <taxon>Diplopterinae</taxon>
        <taxon>Diploptera</taxon>
    </lineage>
</organism>
<evidence type="ECO:0000313" key="2">
    <source>
        <dbReference type="Proteomes" id="UP001233999"/>
    </source>
</evidence>
<accession>A0AAD8EMD1</accession>
<feature type="non-terminal residue" evidence="1">
    <location>
        <position position="154"/>
    </location>
</feature>
<protein>
    <submittedName>
        <fullName evidence="1">Uncharacterized protein</fullName>
    </submittedName>
</protein>
<dbReference type="AlphaFoldDB" id="A0AAD8EMD1"/>
<reference evidence="1" key="2">
    <citation type="submission" date="2023-05" db="EMBL/GenBank/DDBJ databases">
        <authorList>
            <person name="Fouks B."/>
        </authorList>
    </citation>
    <scope>NUCLEOTIDE SEQUENCE</scope>
    <source>
        <strain evidence="1">Stay&amp;Tobe</strain>
        <tissue evidence="1">Testes</tissue>
    </source>
</reference>
<name>A0AAD8EMD1_DIPPU</name>
<dbReference type="EMBL" id="JASPKZ010002299">
    <property type="protein sequence ID" value="KAJ9596035.1"/>
    <property type="molecule type" value="Genomic_DNA"/>
</dbReference>
<reference evidence="1" key="1">
    <citation type="journal article" date="2023" name="IScience">
        <title>Live-bearing cockroach genome reveals convergent evolutionary mechanisms linked to viviparity in insects and beyond.</title>
        <authorList>
            <person name="Fouks B."/>
            <person name="Harrison M.C."/>
            <person name="Mikhailova A.A."/>
            <person name="Marchal E."/>
            <person name="English S."/>
            <person name="Carruthers M."/>
            <person name="Jennings E.C."/>
            <person name="Chiamaka E.L."/>
            <person name="Frigard R.A."/>
            <person name="Pippel M."/>
            <person name="Attardo G.M."/>
            <person name="Benoit J.B."/>
            <person name="Bornberg-Bauer E."/>
            <person name="Tobe S.S."/>
        </authorList>
    </citation>
    <scope>NUCLEOTIDE SEQUENCE</scope>
    <source>
        <strain evidence="1">Stay&amp;Tobe</strain>
    </source>
</reference>
<gene>
    <name evidence="1" type="ORF">L9F63_012768</name>
</gene>
<feature type="non-terminal residue" evidence="1">
    <location>
        <position position="1"/>
    </location>
</feature>
<comment type="caution">
    <text evidence="1">The sequence shown here is derived from an EMBL/GenBank/DDBJ whole genome shotgun (WGS) entry which is preliminary data.</text>
</comment>
<proteinExistence type="predicted"/>
<keyword evidence="2" id="KW-1185">Reference proteome</keyword>
<evidence type="ECO:0000313" key="1">
    <source>
        <dbReference type="EMBL" id="KAJ9596035.1"/>
    </source>
</evidence>
<dbReference type="Proteomes" id="UP001233999">
    <property type="component" value="Unassembled WGS sequence"/>
</dbReference>
<sequence length="154" mass="17755">SCYTLYINSIIYKCQSCEIKRSSKFYFQITFISWVTRRSISSLSLRPLAFTLAHVTLHHCKIFILCTCALKQRTSSVIVPGELHNYSLPWFRCPRNRPLNEEAQVDNFVVFHCHETALTTRHPNEVDSPAVKWPSIQKTSIVIFFSANDAVTNI</sequence>